<comment type="caution">
    <text evidence="1">The sequence shown here is derived from an EMBL/GenBank/DDBJ whole genome shotgun (WGS) entry which is preliminary data.</text>
</comment>
<evidence type="ECO:0000313" key="2">
    <source>
        <dbReference type="Proteomes" id="UP000579153"/>
    </source>
</evidence>
<protein>
    <submittedName>
        <fullName evidence="1">Uncharacterized protein</fullName>
    </submittedName>
</protein>
<dbReference type="Proteomes" id="UP000579153">
    <property type="component" value="Unassembled WGS sequence"/>
</dbReference>
<dbReference type="EMBL" id="JACHMB010000001">
    <property type="protein sequence ID" value="MBB5774060.1"/>
    <property type="molecule type" value="Genomic_DNA"/>
</dbReference>
<name>A0A7W9FYV6_9ACTN</name>
<proteinExistence type="predicted"/>
<sequence>MRGILQPKDEIPAVATGMQEAEAFRDHSLALGRVQGPSMKRPGGLVRVTDMQRPTFVLQALNQFSRQNVR</sequence>
<evidence type="ECO:0000313" key="1">
    <source>
        <dbReference type="EMBL" id="MBB5774060.1"/>
    </source>
</evidence>
<dbReference type="RefSeq" id="WP_185067926.1">
    <property type="nucleotide sequence ID" value="NZ_JACHMB010000001.1"/>
</dbReference>
<accession>A0A7W9FYV6</accession>
<gene>
    <name evidence="1" type="ORF">HD596_000816</name>
</gene>
<reference evidence="1 2" key="1">
    <citation type="submission" date="2020-08" db="EMBL/GenBank/DDBJ databases">
        <title>Sequencing the genomes of 1000 actinobacteria strains.</title>
        <authorList>
            <person name="Klenk H.-P."/>
        </authorList>
    </citation>
    <scope>NUCLEOTIDE SEQUENCE [LARGE SCALE GENOMIC DNA]</scope>
    <source>
        <strain evidence="1 2">DSM 45507</strain>
    </source>
</reference>
<keyword evidence="2" id="KW-1185">Reference proteome</keyword>
<organism evidence="1 2">
    <name type="scientific">Nonomuraea jabiensis</name>
    <dbReference type="NCBI Taxonomy" id="882448"/>
    <lineage>
        <taxon>Bacteria</taxon>
        <taxon>Bacillati</taxon>
        <taxon>Actinomycetota</taxon>
        <taxon>Actinomycetes</taxon>
        <taxon>Streptosporangiales</taxon>
        <taxon>Streptosporangiaceae</taxon>
        <taxon>Nonomuraea</taxon>
    </lineage>
</organism>
<dbReference type="AlphaFoldDB" id="A0A7W9FYV6"/>